<dbReference type="NCBIfam" id="TIGR00741">
    <property type="entry name" value="yfiA"/>
    <property type="match status" value="1"/>
</dbReference>
<dbReference type="PANTHER" id="PTHR33231">
    <property type="entry name" value="30S RIBOSOMAL PROTEIN"/>
    <property type="match status" value="1"/>
</dbReference>
<dbReference type="OrthoDB" id="9794975at2"/>
<keyword evidence="5" id="KW-1185">Reference proteome</keyword>
<proteinExistence type="inferred from homology"/>
<gene>
    <name evidence="2" type="primary">hpf</name>
    <name evidence="4" type="ORF">BO222_08170</name>
</gene>
<dbReference type="Pfam" id="PF16321">
    <property type="entry name" value="Ribosom_S30AE_C"/>
    <property type="match status" value="1"/>
</dbReference>
<comment type="subcellular location">
    <subcellularLocation>
        <location evidence="2">Cytoplasm</location>
    </subcellularLocation>
</comment>
<name>A0A1U7NF20_9FIRM</name>
<dbReference type="HAMAP" id="MF_00839">
    <property type="entry name" value="HPF"/>
    <property type="match status" value="1"/>
</dbReference>
<comment type="similarity">
    <text evidence="2">Belongs to the HPF/YfiA ribosome-associated protein family. Long HPF subfamily.</text>
</comment>
<keyword evidence="2" id="KW-0963">Cytoplasm</keyword>
<accession>A0A1U7NF20</accession>
<dbReference type="InterPro" id="IPR003489">
    <property type="entry name" value="RHF/RaiA"/>
</dbReference>
<keyword evidence="1 2" id="KW-0810">Translation regulation</keyword>
<dbReference type="SUPFAM" id="SSF69754">
    <property type="entry name" value="Ribosome binding protein Y (YfiA homologue)"/>
    <property type="match status" value="1"/>
</dbReference>
<dbReference type="GO" id="GO:0043024">
    <property type="term" value="F:ribosomal small subunit binding"/>
    <property type="evidence" value="ECO:0007669"/>
    <property type="project" value="TreeGrafter"/>
</dbReference>
<dbReference type="Proteomes" id="UP000186341">
    <property type="component" value="Unassembled WGS sequence"/>
</dbReference>
<evidence type="ECO:0000256" key="2">
    <source>
        <dbReference type="HAMAP-Rule" id="MF_00839"/>
    </source>
</evidence>
<dbReference type="AlphaFoldDB" id="A0A1U7NF20"/>
<comment type="function">
    <text evidence="2">Required for dimerization of active 70S ribosomes into 100S ribosomes in stationary phase; 100S ribosomes are translationally inactive and sometimes present during exponential growth.</text>
</comment>
<comment type="subunit">
    <text evidence="2">Interacts with 100S ribosomes.</text>
</comment>
<dbReference type="GO" id="GO:0022627">
    <property type="term" value="C:cytosolic small ribosomal subunit"/>
    <property type="evidence" value="ECO:0007669"/>
    <property type="project" value="TreeGrafter"/>
</dbReference>
<evidence type="ECO:0000256" key="1">
    <source>
        <dbReference type="ARBA" id="ARBA00022845"/>
    </source>
</evidence>
<dbReference type="InterPro" id="IPR034694">
    <property type="entry name" value="HPF_long/plastid"/>
</dbReference>
<evidence type="ECO:0000259" key="3">
    <source>
        <dbReference type="Pfam" id="PF16321"/>
    </source>
</evidence>
<dbReference type="InterPro" id="IPR036567">
    <property type="entry name" value="RHF-like"/>
</dbReference>
<feature type="domain" description="Sigma 54 modulation/S30EA ribosomal protein C-terminal" evidence="3">
    <location>
        <begin position="118"/>
        <end position="172"/>
    </location>
</feature>
<protein>
    <recommendedName>
        <fullName evidence="2">Ribosome hibernation promoting factor</fullName>
        <shortName evidence="2">HPF</shortName>
    </recommendedName>
</protein>
<dbReference type="InterPro" id="IPR032528">
    <property type="entry name" value="Ribosom_S30AE_C"/>
</dbReference>
<evidence type="ECO:0000313" key="4">
    <source>
        <dbReference type="EMBL" id="OLU38586.1"/>
    </source>
</evidence>
<dbReference type="RefSeq" id="WP_075820053.1">
    <property type="nucleotide sequence ID" value="NZ_CAJUTZ010000033.1"/>
</dbReference>
<dbReference type="InterPro" id="IPR050574">
    <property type="entry name" value="HPF/YfiA_ribosome-assoc"/>
</dbReference>
<dbReference type="Pfam" id="PF02482">
    <property type="entry name" value="Ribosomal_S30AE"/>
    <property type="match status" value="1"/>
</dbReference>
<dbReference type="GO" id="GO:0045900">
    <property type="term" value="P:negative regulation of translational elongation"/>
    <property type="evidence" value="ECO:0007669"/>
    <property type="project" value="TreeGrafter"/>
</dbReference>
<dbReference type="Gene3D" id="3.30.160.100">
    <property type="entry name" value="Ribosome hibernation promotion factor-like"/>
    <property type="match status" value="1"/>
</dbReference>
<comment type="caution">
    <text evidence="4">The sequence shown here is derived from an EMBL/GenBank/DDBJ whole genome shotgun (WGS) entry which is preliminary data.</text>
</comment>
<organism evidence="4 5">
    <name type="scientific">Ileibacterium valens</name>
    <dbReference type="NCBI Taxonomy" id="1862668"/>
    <lineage>
        <taxon>Bacteria</taxon>
        <taxon>Bacillati</taxon>
        <taxon>Bacillota</taxon>
        <taxon>Erysipelotrichia</taxon>
        <taxon>Erysipelotrichales</taxon>
        <taxon>Erysipelotrichaceae</taxon>
        <taxon>Ileibacterium</taxon>
    </lineage>
</organism>
<dbReference type="GeneID" id="82203148"/>
<dbReference type="PANTHER" id="PTHR33231:SF1">
    <property type="entry name" value="30S RIBOSOMAL PROTEIN"/>
    <property type="match status" value="1"/>
</dbReference>
<dbReference type="EMBL" id="MPJW01000160">
    <property type="protein sequence ID" value="OLU38586.1"/>
    <property type="molecule type" value="Genomic_DNA"/>
</dbReference>
<dbReference type="CDD" id="cd00552">
    <property type="entry name" value="RaiA"/>
    <property type="match status" value="1"/>
</dbReference>
<dbReference type="InterPro" id="IPR038416">
    <property type="entry name" value="Ribosom_S30AE_C_sf"/>
</dbReference>
<reference evidence="4 5" key="1">
    <citation type="submission" date="2016-11" db="EMBL/GenBank/DDBJ databases">
        <title>Description of two novel members of the family Erysipelotrichaceae: Ileibacterium lipovorans gen. nov., sp. nov. and Dubosiella newyorkensis, gen. nov., sp. nov.</title>
        <authorList>
            <person name="Cox L.M."/>
            <person name="Sohn J."/>
            <person name="Tyrrell K.L."/>
            <person name="Citron D.M."/>
            <person name="Lawson P.A."/>
            <person name="Patel N.B."/>
            <person name="Iizumi T."/>
            <person name="Perez-Perez G.I."/>
            <person name="Goldstein E.J."/>
            <person name="Blaser M.J."/>
        </authorList>
    </citation>
    <scope>NUCLEOTIDE SEQUENCE [LARGE SCALE GENOMIC DNA]</scope>
    <source>
        <strain evidence="4 5">NYU-BL-A3</strain>
    </source>
</reference>
<sequence>MNINIVGKNISVTKALEDKITKKLNNLDKYFIIDENDTAKVLLRTYPTKQKIEVTIPTKFAILRAETSADDMYSAIDQVVDKLKDQIRRQKTRIMDKKSHPLYEAFLDFDVMGNPIESDEIVRTKTIHPESMSLDEAIVKMDLMDHSFFIYTDDETNKIAVVYLRNDGGYGLIETE</sequence>
<evidence type="ECO:0000313" key="5">
    <source>
        <dbReference type="Proteomes" id="UP000186341"/>
    </source>
</evidence>
<dbReference type="Gene3D" id="3.30.505.50">
    <property type="entry name" value="Sigma 54 modulation/S30EA ribosomal protein, C-terminal domain"/>
    <property type="match status" value="1"/>
</dbReference>